<dbReference type="NCBIfam" id="TIGR00235">
    <property type="entry name" value="udk"/>
    <property type="match status" value="1"/>
</dbReference>
<name>D7BHX9_ALLS1</name>
<dbReference type="GO" id="GO:0044211">
    <property type="term" value="P:CTP salvage"/>
    <property type="evidence" value="ECO:0007669"/>
    <property type="project" value="UniProtKB-UniRule"/>
</dbReference>
<dbReference type="STRING" id="526227.Mesil_2200"/>
<proteinExistence type="inferred from homology"/>
<evidence type="ECO:0000313" key="19">
    <source>
        <dbReference type="EMBL" id="ADH64069.1"/>
    </source>
</evidence>
<comment type="similarity">
    <text evidence="4 16 17">Belongs to the uridine kinase family.</text>
</comment>
<sequence>MIGGVSGFRPFVIGVAGGTGSGKSTVAQAVAAAALPNHVAVLEMDHYYKDQSDLPFEERTRVNYDHPQAFDLELYLEHVAKLVRGEVVERPQYSFVEYTRMPQTVCIEPAPVVVLEGVLVLFDERLRNYMDLKVFVDTDPDVRFIRRLERDIAERGRTVESVIRQYLEQVRPMHLSFVEPSKRYADIIVPHGGKNQQALAMFTARVHSLLHPGPQRPRMGEPA</sequence>
<keyword evidence="11 16" id="KW-0067">ATP-binding</keyword>
<evidence type="ECO:0000256" key="9">
    <source>
        <dbReference type="ARBA" id="ARBA00022741"/>
    </source>
</evidence>
<evidence type="ECO:0000256" key="5">
    <source>
        <dbReference type="ARBA" id="ARBA00012137"/>
    </source>
</evidence>
<organism evidence="19 20">
    <name type="scientific">Allomeiothermus silvanus (strain ATCC 700542 / DSM 9946 / NBRC 106475 / NCIMB 13440 / VI-R2)</name>
    <name type="common">Thermus silvanus</name>
    <dbReference type="NCBI Taxonomy" id="526227"/>
    <lineage>
        <taxon>Bacteria</taxon>
        <taxon>Thermotogati</taxon>
        <taxon>Deinococcota</taxon>
        <taxon>Deinococci</taxon>
        <taxon>Thermales</taxon>
        <taxon>Thermaceae</taxon>
        <taxon>Allomeiothermus</taxon>
    </lineage>
</organism>
<dbReference type="SUPFAM" id="SSF52540">
    <property type="entry name" value="P-loop containing nucleoside triphosphate hydrolases"/>
    <property type="match status" value="1"/>
</dbReference>
<evidence type="ECO:0000256" key="6">
    <source>
        <dbReference type="ARBA" id="ARBA00021478"/>
    </source>
</evidence>
<dbReference type="KEGG" id="msv:Mesil_2200"/>
<evidence type="ECO:0000256" key="1">
    <source>
        <dbReference type="ARBA" id="ARBA00004496"/>
    </source>
</evidence>
<dbReference type="GO" id="GO:0044206">
    <property type="term" value="P:UMP salvage"/>
    <property type="evidence" value="ECO:0007669"/>
    <property type="project" value="UniProtKB-UniRule"/>
</dbReference>
<dbReference type="Proteomes" id="UP000001916">
    <property type="component" value="Chromosome"/>
</dbReference>
<comment type="pathway">
    <text evidence="3 16 17">Pyrimidine metabolism; CTP biosynthesis via salvage pathway; CTP from cytidine: step 1/3.</text>
</comment>
<comment type="catalytic activity">
    <reaction evidence="15 16 17">
        <text>uridine + ATP = UMP + ADP + H(+)</text>
        <dbReference type="Rhea" id="RHEA:16825"/>
        <dbReference type="ChEBI" id="CHEBI:15378"/>
        <dbReference type="ChEBI" id="CHEBI:16704"/>
        <dbReference type="ChEBI" id="CHEBI:30616"/>
        <dbReference type="ChEBI" id="CHEBI:57865"/>
        <dbReference type="ChEBI" id="CHEBI:456216"/>
        <dbReference type="EC" id="2.7.1.48"/>
    </reaction>
</comment>
<dbReference type="GO" id="GO:0043771">
    <property type="term" value="F:cytidine kinase activity"/>
    <property type="evidence" value="ECO:0007669"/>
    <property type="project" value="RHEA"/>
</dbReference>
<dbReference type="AlphaFoldDB" id="D7BHX9"/>
<dbReference type="GO" id="GO:0005524">
    <property type="term" value="F:ATP binding"/>
    <property type="evidence" value="ECO:0007669"/>
    <property type="project" value="UniProtKB-UniRule"/>
</dbReference>
<evidence type="ECO:0000256" key="15">
    <source>
        <dbReference type="ARBA" id="ARBA00048909"/>
    </source>
</evidence>
<dbReference type="OrthoDB" id="9777642at2"/>
<dbReference type="InterPro" id="IPR006083">
    <property type="entry name" value="PRK/URK"/>
</dbReference>
<dbReference type="GO" id="GO:0004849">
    <property type="term" value="F:uridine kinase activity"/>
    <property type="evidence" value="ECO:0007669"/>
    <property type="project" value="UniProtKB-UniRule"/>
</dbReference>
<dbReference type="InterPro" id="IPR003593">
    <property type="entry name" value="AAA+_ATPase"/>
</dbReference>
<evidence type="ECO:0000256" key="10">
    <source>
        <dbReference type="ARBA" id="ARBA00022777"/>
    </source>
</evidence>
<evidence type="ECO:0000256" key="4">
    <source>
        <dbReference type="ARBA" id="ARBA00005408"/>
    </source>
</evidence>
<comment type="subcellular location">
    <subcellularLocation>
        <location evidence="1 16 17">Cytoplasm</location>
    </subcellularLocation>
</comment>
<evidence type="ECO:0000256" key="12">
    <source>
        <dbReference type="ARBA" id="ARBA00030641"/>
    </source>
</evidence>
<dbReference type="PANTHER" id="PTHR10285">
    <property type="entry name" value="URIDINE KINASE"/>
    <property type="match status" value="1"/>
</dbReference>
<dbReference type="HOGENOM" id="CLU_021278_1_2_0"/>
<dbReference type="SMART" id="SM00382">
    <property type="entry name" value="AAA"/>
    <property type="match status" value="1"/>
</dbReference>
<dbReference type="InterPro" id="IPR000764">
    <property type="entry name" value="Uridine_kinase-like"/>
</dbReference>
<keyword evidence="20" id="KW-1185">Reference proteome</keyword>
<keyword evidence="8 16" id="KW-0808">Transferase</keyword>
<evidence type="ECO:0000259" key="18">
    <source>
        <dbReference type="SMART" id="SM00382"/>
    </source>
</evidence>
<evidence type="ECO:0000256" key="13">
    <source>
        <dbReference type="ARBA" id="ARBA00031452"/>
    </source>
</evidence>
<dbReference type="Gene3D" id="3.40.50.300">
    <property type="entry name" value="P-loop containing nucleotide triphosphate hydrolases"/>
    <property type="match status" value="1"/>
</dbReference>
<protein>
    <recommendedName>
        <fullName evidence="6 16">Uridine kinase</fullName>
        <ecNumber evidence="5 16">2.7.1.48</ecNumber>
    </recommendedName>
    <alternativeName>
        <fullName evidence="12 16">Cytidine monophosphokinase</fullName>
    </alternativeName>
    <alternativeName>
        <fullName evidence="13 16">Uridine monophosphokinase</fullName>
    </alternativeName>
</protein>
<dbReference type="UniPathway" id="UPA00579">
    <property type="reaction ID" value="UER00640"/>
</dbReference>
<evidence type="ECO:0000256" key="17">
    <source>
        <dbReference type="RuleBase" id="RU003825"/>
    </source>
</evidence>
<feature type="binding site" evidence="16">
    <location>
        <begin position="17"/>
        <end position="24"/>
    </location>
    <ligand>
        <name>ATP</name>
        <dbReference type="ChEBI" id="CHEBI:30616"/>
    </ligand>
</feature>
<dbReference type="eggNOG" id="COG0572">
    <property type="taxonomic scope" value="Bacteria"/>
</dbReference>
<dbReference type="PRINTS" id="PR00988">
    <property type="entry name" value="URIDINKINASE"/>
</dbReference>
<dbReference type="EMBL" id="CP002042">
    <property type="protein sequence ID" value="ADH64069.1"/>
    <property type="molecule type" value="Genomic_DNA"/>
</dbReference>
<dbReference type="EC" id="2.7.1.48" evidence="5 16"/>
<evidence type="ECO:0000256" key="14">
    <source>
        <dbReference type="ARBA" id="ARBA00047436"/>
    </source>
</evidence>
<dbReference type="GO" id="GO:0005737">
    <property type="term" value="C:cytoplasm"/>
    <property type="evidence" value="ECO:0007669"/>
    <property type="project" value="UniProtKB-SubCell"/>
</dbReference>
<evidence type="ECO:0000256" key="8">
    <source>
        <dbReference type="ARBA" id="ARBA00022679"/>
    </source>
</evidence>
<dbReference type="Pfam" id="PF00485">
    <property type="entry name" value="PRK"/>
    <property type="match status" value="1"/>
</dbReference>
<evidence type="ECO:0000256" key="3">
    <source>
        <dbReference type="ARBA" id="ARBA00004784"/>
    </source>
</evidence>
<evidence type="ECO:0000313" key="20">
    <source>
        <dbReference type="Proteomes" id="UP000001916"/>
    </source>
</evidence>
<evidence type="ECO:0000256" key="2">
    <source>
        <dbReference type="ARBA" id="ARBA00004690"/>
    </source>
</evidence>
<comment type="catalytic activity">
    <reaction evidence="14 17">
        <text>cytidine + ATP = CMP + ADP + H(+)</text>
        <dbReference type="Rhea" id="RHEA:24674"/>
        <dbReference type="ChEBI" id="CHEBI:15378"/>
        <dbReference type="ChEBI" id="CHEBI:17562"/>
        <dbReference type="ChEBI" id="CHEBI:30616"/>
        <dbReference type="ChEBI" id="CHEBI:60377"/>
        <dbReference type="ChEBI" id="CHEBI:456216"/>
        <dbReference type="EC" id="2.7.1.48"/>
    </reaction>
</comment>
<feature type="domain" description="AAA+ ATPase" evidence="18">
    <location>
        <begin position="9"/>
        <end position="164"/>
    </location>
</feature>
<dbReference type="NCBIfam" id="NF004018">
    <property type="entry name" value="PRK05480.1"/>
    <property type="match status" value="1"/>
</dbReference>
<comment type="pathway">
    <text evidence="2 16 17">Pyrimidine metabolism; UMP biosynthesis via salvage pathway; UMP from uridine: step 1/1.</text>
</comment>
<gene>
    <name evidence="16" type="primary">udk</name>
    <name evidence="19" type="ordered locus">Mesil_2200</name>
</gene>
<keyword evidence="7 16" id="KW-0963">Cytoplasm</keyword>
<dbReference type="CDD" id="cd02023">
    <property type="entry name" value="UMPK"/>
    <property type="match status" value="1"/>
</dbReference>
<keyword evidence="10 16" id="KW-0418">Kinase</keyword>
<accession>D7BHX9</accession>
<reference evidence="19 20" key="1">
    <citation type="journal article" date="2010" name="Stand. Genomic Sci.">
        <title>Complete genome sequence of Meiothermus silvanus type strain (VI-R2).</title>
        <authorList>
            <person name="Sikorski J."/>
            <person name="Tindall B.J."/>
            <person name="Lowry S."/>
            <person name="Lucas S."/>
            <person name="Nolan M."/>
            <person name="Copeland A."/>
            <person name="Glavina Del Rio T."/>
            <person name="Tice H."/>
            <person name="Cheng J.F."/>
            <person name="Han C."/>
            <person name="Pitluck S."/>
            <person name="Liolios K."/>
            <person name="Ivanova N."/>
            <person name="Mavromatis K."/>
            <person name="Mikhailova N."/>
            <person name="Pati A."/>
            <person name="Goodwin L."/>
            <person name="Chen A."/>
            <person name="Palaniappan K."/>
            <person name="Land M."/>
            <person name="Hauser L."/>
            <person name="Chang Y.J."/>
            <person name="Jeffries C.D."/>
            <person name="Rohde M."/>
            <person name="Goker M."/>
            <person name="Woyke T."/>
            <person name="Bristow J."/>
            <person name="Eisen J.A."/>
            <person name="Markowitz V."/>
            <person name="Hugenholtz P."/>
            <person name="Kyrpides N.C."/>
            <person name="Klenk H.P."/>
            <person name="Lapidus A."/>
        </authorList>
    </citation>
    <scope>NUCLEOTIDE SEQUENCE [LARGE SCALE GENOMIC DNA]</scope>
    <source>
        <strain evidence="20">ATCC 700542 / DSM 9946 / VI-R2</strain>
    </source>
</reference>
<keyword evidence="9 16" id="KW-0547">Nucleotide-binding</keyword>
<dbReference type="InterPro" id="IPR027417">
    <property type="entry name" value="P-loop_NTPase"/>
</dbReference>
<evidence type="ECO:0000256" key="11">
    <source>
        <dbReference type="ARBA" id="ARBA00022840"/>
    </source>
</evidence>
<dbReference type="HAMAP" id="MF_00551">
    <property type="entry name" value="Uridine_kinase"/>
    <property type="match status" value="1"/>
</dbReference>
<evidence type="ECO:0000256" key="7">
    <source>
        <dbReference type="ARBA" id="ARBA00022490"/>
    </source>
</evidence>
<dbReference type="UniPathway" id="UPA00574">
    <property type="reaction ID" value="UER00637"/>
</dbReference>
<dbReference type="InterPro" id="IPR026008">
    <property type="entry name" value="Uridine_kinase"/>
</dbReference>
<evidence type="ECO:0000256" key="16">
    <source>
        <dbReference type="HAMAP-Rule" id="MF_00551"/>
    </source>
</evidence>